<keyword evidence="2" id="KW-1185">Reference proteome</keyword>
<name>F8L556_SIMNZ</name>
<dbReference type="RefSeq" id="WP_013942404.1">
    <property type="nucleotide sequence ID" value="NC_015713.1"/>
</dbReference>
<reference evidence="1 2" key="2">
    <citation type="journal article" date="2011" name="Mol. Biol. Evol.">
        <title>Unity in variety--the pan-genome of the Chlamydiae.</title>
        <authorList>
            <person name="Collingro A."/>
            <person name="Tischler P."/>
            <person name="Weinmaier T."/>
            <person name="Penz T."/>
            <person name="Heinz E."/>
            <person name="Brunham R.C."/>
            <person name="Read T.D."/>
            <person name="Bavoil P.M."/>
            <person name="Sachse K."/>
            <person name="Kahane S."/>
            <person name="Friedman M.G."/>
            <person name="Rattei T."/>
            <person name="Myers G.S."/>
            <person name="Horn M."/>
        </authorList>
    </citation>
    <scope>NUCLEOTIDE SEQUENCE [LARGE SCALE GENOMIC DNA]</scope>
    <source>
        <strain evidence="2">ATCC VR-1471 / Z</strain>
    </source>
</reference>
<dbReference type="EMBL" id="FR872582">
    <property type="protein sequence ID" value="CCB87937.1"/>
    <property type="molecule type" value="Genomic_DNA"/>
</dbReference>
<dbReference type="STRING" id="331113.SNE_A00590"/>
<protein>
    <submittedName>
        <fullName evidence="1">Uncharacterized protein</fullName>
    </submittedName>
</protein>
<organism evidence="1 2">
    <name type="scientific">Simkania negevensis (strain ATCC VR-1471 / DSM 27360 / Z)</name>
    <dbReference type="NCBI Taxonomy" id="331113"/>
    <lineage>
        <taxon>Bacteria</taxon>
        <taxon>Pseudomonadati</taxon>
        <taxon>Chlamydiota</taxon>
        <taxon>Chlamydiia</taxon>
        <taxon>Parachlamydiales</taxon>
        <taxon>Simkaniaceae</taxon>
        <taxon>Simkania</taxon>
    </lineage>
</organism>
<dbReference type="AlphaFoldDB" id="F8L556"/>
<evidence type="ECO:0000313" key="1">
    <source>
        <dbReference type="EMBL" id="CCB87937.1"/>
    </source>
</evidence>
<proteinExistence type="predicted"/>
<sequence>MFYNSFLFLLSQLAFQQLGKISLYGCEVRVKNFPHTKRWELSADIPAATLPSHVRECLRLGRKLPLESSDSYLQKTEEAITFTQTIPSPKKYLQYKACMENFFEGLSLWVDLKSPH</sequence>
<evidence type="ECO:0000313" key="2">
    <source>
        <dbReference type="Proteomes" id="UP000000496"/>
    </source>
</evidence>
<accession>F8L556</accession>
<dbReference type="KEGG" id="sng:SNE_A00590"/>
<dbReference type="HOGENOM" id="CLU_2095229_0_0_0"/>
<dbReference type="Proteomes" id="UP000000496">
    <property type="component" value="Chromosome gsn.131"/>
</dbReference>
<gene>
    <name evidence="1" type="ordered locus">SNE_A00590</name>
</gene>
<reference key="1">
    <citation type="journal article" date="2011" name="Mol. Biol. Evol.">
        <title>Unity in variety -- the pan-genome of the Chlamydiae.</title>
        <authorList>
            <person name="Collingro A."/>
            <person name="Tischler P."/>
            <person name="Weinmaier T."/>
            <person name="Penz T."/>
            <person name="Heinz E."/>
            <person name="Brunham R.C."/>
            <person name="Read T.D."/>
            <person name="Bavoil P.M."/>
            <person name="Sachse K."/>
            <person name="Kahane S."/>
            <person name="Friedman M.G."/>
            <person name="Rattei T."/>
            <person name="Myers G.S.A."/>
            <person name="Horn M."/>
        </authorList>
    </citation>
    <scope>NUCLEOTIDE SEQUENCE</scope>
    <source>
        <strain>Z</strain>
    </source>
</reference>